<feature type="signal peptide" evidence="7">
    <location>
        <begin position="1"/>
        <end position="17"/>
    </location>
</feature>
<dbReference type="Proteomes" id="UP000009131">
    <property type="component" value="Unassembled WGS sequence"/>
</dbReference>
<keyword evidence="10" id="KW-1185">Reference proteome</keyword>
<dbReference type="InParanoid" id="G7DU60"/>
<dbReference type="eggNOG" id="KOG2195">
    <property type="taxonomic scope" value="Eukaryota"/>
</dbReference>
<evidence type="ECO:0000256" key="5">
    <source>
        <dbReference type="ARBA" id="ARBA00022801"/>
    </source>
</evidence>
<evidence type="ECO:0000259" key="8">
    <source>
        <dbReference type="Pfam" id="PF04389"/>
    </source>
</evidence>
<dbReference type="GO" id="GO:0046872">
    <property type="term" value="F:metal ion binding"/>
    <property type="evidence" value="ECO:0007669"/>
    <property type="project" value="UniProtKB-KW"/>
</dbReference>
<sequence>MRLWLLFLGSASSLAAAEYVFSDSADSVGAHSQSYPLTTCNGLTIGSTTSSIEVPSSLVTVCIYRASLDETVHDSPPSIVTWQRSISHGLDTALRQQTRIAQTVFSKRLPLETQLEVLHQAGDRHTIVLSLPSWLLPRIDELLPSDAKVTLVSSTPLEAVPKHAIERLEQLTASLRFSPKYDAALSSMSEVDIAADLAVLTGQRPDAPWITRHSYTSGARQAAHWLRKQIEQDERANCTFEHFRAAFAPNVICRFTGRKSGSKVVILSAHLDSRGTFGEVRAPGADDDGSGTGGILAVARAIRNYVESFEHDVMLCLFAGEEQGLVGSRAFAPQVRAAGLDVIIMLQSDMIAYRKPGEPLQLGFPADGTATAAATDLVSNISSMYAPQLRVGPTRACCSDHQSFFEQGLASTQLFERAGDIALPVYHDSHDLTTQKGYDFYQLKSIAQVMLATVLVTGNATIV</sequence>
<keyword evidence="3 7" id="KW-0645">Protease</keyword>
<dbReference type="OrthoDB" id="10013407at2759"/>
<keyword evidence="4 7" id="KW-0479">Metal-binding</keyword>
<dbReference type="GO" id="GO:0006508">
    <property type="term" value="P:proteolysis"/>
    <property type="evidence" value="ECO:0007669"/>
    <property type="project" value="UniProtKB-KW"/>
</dbReference>
<dbReference type="InterPro" id="IPR007484">
    <property type="entry name" value="Peptidase_M28"/>
</dbReference>
<dbReference type="Gene3D" id="3.40.630.10">
    <property type="entry name" value="Zn peptidases"/>
    <property type="match status" value="1"/>
</dbReference>
<dbReference type="OMA" id="DMLAYHK"/>
<dbReference type="STRING" id="764103.G7DU60"/>
<dbReference type="PANTHER" id="PTHR12147">
    <property type="entry name" value="METALLOPEPTIDASE M28 FAMILY MEMBER"/>
    <property type="match status" value="1"/>
</dbReference>
<proteinExistence type="inferred from homology"/>
<dbReference type="PANTHER" id="PTHR12147:SF26">
    <property type="entry name" value="PEPTIDASE M28 DOMAIN-CONTAINING PROTEIN"/>
    <property type="match status" value="1"/>
</dbReference>
<dbReference type="HOGENOM" id="CLU_025286_0_0_1"/>
<dbReference type="EMBL" id="BABT02000028">
    <property type="protein sequence ID" value="GAA94120.1"/>
    <property type="molecule type" value="Genomic_DNA"/>
</dbReference>
<organism evidence="9 10">
    <name type="scientific">Mixia osmundae (strain CBS 9802 / IAM 14324 / JCM 22182 / KY 12970)</name>
    <dbReference type="NCBI Taxonomy" id="764103"/>
    <lineage>
        <taxon>Eukaryota</taxon>
        <taxon>Fungi</taxon>
        <taxon>Dikarya</taxon>
        <taxon>Basidiomycota</taxon>
        <taxon>Pucciniomycotina</taxon>
        <taxon>Mixiomycetes</taxon>
        <taxon>Mixiales</taxon>
        <taxon>Mixiaceae</taxon>
        <taxon>Mixia</taxon>
    </lineage>
</organism>
<evidence type="ECO:0000256" key="3">
    <source>
        <dbReference type="ARBA" id="ARBA00022670"/>
    </source>
</evidence>
<reference evidence="9 10" key="2">
    <citation type="journal article" date="2012" name="Open Biol.">
        <title>Characteristics of nucleosomes and linker DNA regions on the genome of the basidiomycete Mixia osmundae revealed by mono- and dinucleosome mapping.</title>
        <authorList>
            <person name="Nishida H."/>
            <person name="Kondo S."/>
            <person name="Matsumoto T."/>
            <person name="Suzuki Y."/>
            <person name="Yoshikawa H."/>
            <person name="Taylor T.D."/>
            <person name="Sugiyama J."/>
        </authorList>
    </citation>
    <scope>NUCLEOTIDE SEQUENCE [LARGE SCALE GENOMIC DNA]</scope>
    <source>
        <strain evidence="10">CBS 9802 / IAM 14324 / JCM 22182 / KY 12970</strain>
    </source>
</reference>
<comment type="cofactor">
    <cofactor evidence="1">
        <name>Zn(2+)</name>
        <dbReference type="ChEBI" id="CHEBI:29105"/>
    </cofactor>
</comment>
<dbReference type="RefSeq" id="XP_014569059.1">
    <property type="nucleotide sequence ID" value="XM_014713573.1"/>
</dbReference>
<evidence type="ECO:0000256" key="4">
    <source>
        <dbReference type="ARBA" id="ARBA00022723"/>
    </source>
</evidence>
<feature type="domain" description="Peptidase M28" evidence="8">
    <location>
        <begin position="250"/>
        <end position="452"/>
    </location>
</feature>
<comment type="caution">
    <text evidence="9">The sequence shown here is derived from an EMBL/GenBank/DDBJ whole genome shotgun (WGS) entry which is preliminary data.</text>
</comment>
<name>G7DU60_MIXOS</name>
<keyword evidence="6 7" id="KW-0862">Zinc</keyword>
<evidence type="ECO:0000256" key="2">
    <source>
        <dbReference type="ARBA" id="ARBA00005634"/>
    </source>
</evidence>
<gene>
    <name evidence="9" type="primary">Mo00768</name>
    <name evidence="9" type="ORF">E5Q_00768</name>
</gene>
<feature type="chain" id="PRO_5008450648" description="Peptide hydrolase" evidence="7">
    <location>
        <begin position="18"/>
        <end position="463"/>
    </location>
</feature>
<accession>G7DU60</accession>
<dbReference type="Pfam" id="PF04389">
    <property type="entry name" value="Peptidase_M28"/>
    <property type="match status" value="1"/>
</dbReference>
<evidence type="ECO:0000256" key="6">
    <source>
        <dbReference type="ARBA" id="ARBA00022833"/>
    </source>
</evidence>
<protein>
    <recommendedName>
        <fullName evidence="7">Peptide hydrolase</fullName>
        <ecNumber evidence="7">3.4.-.-</ecNumber>
    </recommendedName>
</protein>
<reference evidence="9 10" key="1">
    <citation type="journal article" date="2011" name="J. Gen. Appl. Microbiol.">
        <title>Draft genome sequencing of the enigmatic basidiomycete Mixia osmundae.</title>
        <authorList>
            <person name="Nishida H."/>
            <person name="Nagatsuka Y."/>
            <person name="Sugiyama J."/>
        </authorList>
    </citation>
    <scope>NUCLEOTIDE SEQUENCE [LARGE SCALE GENOMIC DNA]</scope>
    <source>
        <strain evidence="10">CBS 9802 / IAM 14324 / JCM 22182 / KY 12970</strain>
    </source>
</reference>
<dbReference type="GO" id="GO:0008235">
    <property type="term" value="F:metalloexopeptidase activity"/>
    <property type="evidence" value="ECO:0007669"/>
    <property type="project" value="InterPro"/>
</dbReference>
<keyword evidence="7" id="KW-0732">Signal</keyword>
<evidence type="ECO:0000313" key="10">
    <source>
        <dbReference type="Proteomes" id="UP000009131"/>
    </source>
</evidence>
<dbReference type="SUPFAM" id="SSF53187">
    <property type="entry name" value="Zn-dependent exopeptidases"/>
    <property type="match status" value="1"/>
</dbReference>
<dbReference type="AlphaFoldDB" id="G7DU60"/>
<evidence type="ECO:0000256" key="7">
    <source>
        <dbReference type="RuleBase" id="RU361240"/>
    </source>
</evidence>
<keyword evidence="5 7" id="KW-0378">Hydrolase</keyword>
<evidence type="ECO:0000313" key="9">
    <source>
        <dbReference type="EMBL" id="GAA94120.1"/>
    </source>
</evidence>
<comment type="similarity">
    <text evidence="2">Belongs to the peptidase M28 family. M28B subfamily.</text>
</comment>
<dbReference type="InterPro" id="IPR045175">
    <property type="entry name" value="M28_fam"/>
</dbReference>
<dbReference type="EC" id="3.4.-.-" evidence="7"/>
<evidence type="ECO:0000256" key="1">
    <source>
        <dbReference type="ARBA" id="ARBA00001947"/>
    </source>
</evidence>